<protein>
    <submittedName>
        <fullName evidence="1">Uncharacterized protein</fullName>
    </submittedName>
</protein>
<evidence type="ECO:0000313" key="2">
    <source>
        <dbReference type="Proteomes" id="UP000284508"/>
    </source>
</evidence>
<dbReference type="EMBL" id="QXHA01001608">
    <property type="protein sequence ID" value="RIB39182.1"/>
    <property type="molecule type" value="Genomic_DNA"/>
</dbReference>
<comment type="caution">
    <text evidence="1">The sequence shown here is derived from an EMBL/GenBank/DDBJ whole genome shotgun (WGS) entry which is preliminary data.</text>
</comment>
<gene>
    <name evidence="1" type="ORF">D3C88_25340</name>
</gene>
<accession>A0A418GE79</accession>
<proteinExistence type="predicted"/>
<dbReference type="Proteomes" id="UP000284508">
    <property type="component" value="Unassembled WGS sequence"/>
</dbReference>
<reference evidence="1 2" key="1">
    <citation type="journal article" date="2018" name="BMC Microbiol.">
        <title>Genome sequencing of strains of the most prevalent clonal group of O1:K1:H7 Escherichia coli that causes neonatal meningitis in France.</title>
        <authorList>
            <person name="Geslain G."/>
            <person name="Birgy A."/>
            <person name="Adiba S."/>
            <person name="Magnan M."/>
            <person name="Courroux C."/>
            <person name="Levy C."/>
            <person name="Cohen R."/>
            <person name="Bidet P."/>
            <person name="Bonacorsi S."/>
        </authorList>
    </citation>
    <scope>NUCLEOTIDE SEQUENCE [LARGE SCALE GENOMIC DNA]</scope>
    <source>
        <strain evidence="1 2">S308</strain>
    </source>
</reference>
<sequence>MSEAAVSTLEQLDSNLRDIDAVLDLVSVTLASPEASLHIGEVSRLINMSREIAQHCQKTIAVERSHH</sequence>
<organism evidence="1 2">
    <name type="scientific">Escherichia coli</name>
    <dbReference type="NCBI Taxonomy" id="562"/>
    <lineage>
        <taxon>Bacteria</taxon>
        <taxon>Pseudomonadati</taxon>
        <taxon>Pseudomonadota</taxon>
        <taxon>Gammaproteobacteria</taxon>
        <taxon>Enterobacterales</taxon>
        <taxon>Enterobacteriaceae</taxon>
        <taxon>Escherichia</taxon>
    </lineage>
</organism>
<evidence type="ECO:0000313" key="1">
    <source>
        <dbReference type="EMBL" id="RIB39182.1"/>
    </source>
</evidence>
<dbReference type="RefSeq" id="WP_001683869.1">
    <property type="nucleotide sequence ID" value="NZ_BFHD01000084.1"/>
</dbReference>
<name>A0A418GE79_ECOLX</name>
<dbReference type="AlphaFoldDB" id="A0A418GE79"/>